<keyword evidence="2" id="KW-1185">Reference proteome</keyword>
<name>A0AAD4XD79_9MAGN</name>
<evidence type="ECO:0000313" key="2">
    <source>
        <dbReference type="Proteomes" id="UP001202328"/>
    </source>
</evidence>
<proteinExistence type="predicted"/>
<dbReference type="EMBL" id="JAJJMB010011819">
    <property type="protein sequence ID" value="KAI3898598.1"/>
    <property type="molecule type" value="Genomic_DNA"/>
</dbReference>
<organism evidence="1 2">
    <name type="scientific">Papaver atlanticum</name>
    <dbReference type="NCBI Taxonomy" id="357466"/>
    <lineage>
        <taxon>Eukaryota</taxon>
        <taxon>Viridiplantae</taxon>
        <taxon>Streptophyta</taxon>
        <taxon>Embryophyta</taxon>
        <taxon>Tracheophyta</taxon>
        <taxon>Spermatophyta</taxon>
        <taxon>Magnoliopsida</taxon>
        <taxon>Ranunculales</taxon>
        <taxon>Papaveraceae</taxon>
        <taxon>Papaveroideae</taxon>
        <taxon>Papaver</taxon>
    </lineage>
</organism>
<gene>
    <name evidence="1" type="ORF">MKW98_000711</name>
</gene>
<sequence length="49" mass="5746">AQSLFYRVRSSLGFYSESKGFLLGFASIIDLQSFFRKKKKRLRVNVNLE</sequence>
<evidence type="ECO:0000313" key="1">
    <source>
        <dbReference type="EMBL" id="KAI3898598.1"/>
    </source>
</evidence>
<feature type="non-terminal residue" evidence="1">
    <location>
        <position position="49"/>
    </location>
</feature>
<protein>
    <submittedName>
        <fullName evidence="1">Uncharacterized protein</fullName>
    </submittedName>
</protein>
<reference evidence="1" key="1">
    <citation type="submission" date="2022-04" db="EMBL/GenBank/DDBJ databases">
        <title>A functionally conserved STORR gene fusion in Papaver species that diverged 16.8 million years ago.</title>
        <authorList>
            <person name="Catania T."/>
        </authorList>
    </citation>
    <scope>NUCLEOTIDE SEQUENCE</scope>
    <source>
        <strain evidence="1">S-188037</strain>
    </source>
</reference>
<dbReference type="Proteomes" id="UP001202328">
    <property type="component" value="Unassembled WGS sequence"/>
</dbReference>
<accession>A0AAD4XD79</accession>
<comment type="caution">
    <text evidence="1">The sequence shown here is derived from an EMBL/GenBank/DDBJ whole genome shotgun (WGS) entry which is preliminary data.</text>
</comment>
<dbReference type="AlphaFoldDB" id="A0AAD4XD79"/>